<evidence type="ECO:0000313" key="4">
    <source>
        <dbReference type="Proteomes" id="UP001597205"/>
    </source>
</evidence>
<comment type="caution">
    <text evidence="3">The sequence shown here is derived from an EMBL/GenBank/DDBJ whole genome shotgun (WGS) entry which is preliminary data.</text>
</comment>
<dbReference type="GO" id="GO:0016787">
    <property type="term" value="F:hydrolase activity"/>
    <property type="evidence" value="ECO:0007669"/>
    <property type="project" value="UniProtKB-KW"/>
</dbReference>
<sequence length="369" mass="41201">MFKLFKYWKESLLGSLFCVLSICGFAQEKKWHNILQENALEGRVSAIKAEDGYARLPLSLKNEVREPVWNLGQDAAGVYVDFKTNASSIVVKYKVNGGLNMPHMPSTGVSGLDLYAKSSNSNQWNWITGNYSFKDTISYTFQNYVTEPNSTYRLYLPLYNSVEWMELGIGENDQLEFLHQKTKPIIVYGTSIAQGACASRPGLGWTNWMGRNFDEEVVNLAFSGNGRLEQPILDLIKKEDASVFILDCVPNLGITAERTEEKLIGLIVNAVKTIRSEHPITPIVIAAHSSSQVPGVLNKKNTDGYNLSSAIAEKTVKELQNNGDKNLYWLTSKEIGLDNSSTVDYAHPNDLGMEKIAAAYTRLLQKIIK</sequence>
<dbReference type="EMBL" id="JBHTKY010000002">
    <property type="protein sequence ID" value="MFD1164550.1"/>
    <property type="molecule type" value="Genomic_DNA"/>
</dbReference>
<name>A0ABW3RHC8_9SPHI</name>
<dbReference type="Proteomes" id="UP001597205">
    <property type="component" value="Unassembled WGS sequence"/>
</dbReference>
<dbReference type="InterPro" id="IPR013830">
    <property type="entry name" value="SGNH_hydro"/>
</dbReference>
<evidence type="ECO:0000259" key="1">
    <source>
        <dbReference type="Pfam" id="PF14606"/>
    </source>
</evidence>
<dbReference type="Gene3D" id="2.60.120.260">
    <property type="entry name" value="Galactose-binding domain-like"/>
    <property type="match status" value="1"/>
</dbReference>
<feature type="domain" description="SGNH hydrolase-type esterase" evidence="1">
    <location>
        <begin position="182"/>
        <end position="365"/>
    </location>
</feature>
<dbReference type="RefSeq" id="WP_380894674.1">
    <property type="nucleotide sequence ID" value="NZ_JBHTKY010000002.1"/>
</dbReference>
<gene>
    <name evidence="3" type="ORF">ACFQ2C_02925</name>
</gene>
<keyword evidence="4" id="KW-1185">Reference proteome</keyword>
<keyword evidence="3" id="KW-0378">Hydrolase</keyword>
<evidence type="ECO:0000313" key="3">
    <source>
        <dbReference type="EMBL" id="MFD1164550.1"/>
    </source>
</evidence>
<dbReference type="InterPro" id="IPR032740">
    <property type="entry name" value="GxDLY"/>
</dbReference>
<organism evidence="3 4">
    <name type="scientific">Sphingobacterium daejeonense</name>
    <dbReference type="NCBI Taxonomy" id="371142"/>
    <lineage>
        <taxon>Bacteria</taxon>
        <taxon>Pseudomonadati</taxon>
        <taxon>Bacteroidota</taxon>
        <taxon>Sphingobacteriia</taxon>
        <taxon>Sphingobacteriales</taxon>
        <taxon>Sphingobacteriaceae</taxon>
        <taxon>Sphingobacterium</taxon>
    </lineage>
</organism>
<dbReference type="InterPro" id="IPR036514">
    <property type="entry name" value="SGNH_hydro_sf"/>
</dbReference>
<dbReference type="Pfam" id="PF14606">
    <property type="entry name" value="Lipase_GDSL_3"/>
    <property type="match status" value="1"/>
</dbReference>
<accession>A0ABW3RHC8</accession>
<reference evidence="4" key="1">
    <citation type="journal article" date="2019" name="Int. J. Syst. Evol. Microbiol.">
        <title>The Global Catalogue of Microorganisms (GCM) 10K type strain sequencing project: providing services to taxonomists for standard genome sequencing and annotation.</title>
        <authorList>
            <consortium name="The Broad Institute Genomics Platform"/>
            <consortium name="The Broad Institute Genome Sequencing Center for Infectious Disease"/>
            <person name="Wu L."/>
            <person name="Ma J."/>
        </authorList>
    </citation>
    <scope>NUCLEOTIDE SEQUENCE [LARGE SCALE GENOMIC DNA]</scope>
    <source>
        <strain evidence="4">CCUG 52468</strain>
    </source>
</reference>
<proteinExistence type="predicted"/>
<evidence type="ECO:0000259" key="2">
    <source>
        <dbReference type="Pfam" id="PF14607"/>
    </source>
</evidence>
<dbReference type="SUPFAM" id="SSF52266">
    <property type="entry name" value="SGNH hydrolase"/>
    <property type="match status" value="1"/>
</dbReference>
<dbReference type="Pfam" id="PF14607">
    <property type="entry name" value="GxDLY"/>
    <property type="match status" value="1"/>
</dbReference>
<protein>
    <submittedName>
        <fullName evidence="3">SGNH/GDSL hydrolase family protein</fullName>
    </submittedName>
</protein>
<dbReference type="Gene3D" id="3.40.50.1110">
    <property type="entry name" value="SGNH hydrolase"/>
    <property type="match status" value="1"/>
</dbReference>
<feature type="domain" description="SGNH hydrolase-type esterase N-terminal" evidence="2">
    <location>
        <begin position="30"/>
        <end position="174"/>
    </location>
</feature>